<dbReference type="SMART" id="SM00339">
    <property type="entry name" value="FH"/>
    <property type="match status" value="1"/>
</dbReference>
<dbReference type="Gene3D" id="1.10.10.10">
    <property type="entry name" value="Winged helix-like DNA-binding domain superfamily/Winged helix DNA-binding domain"/>
    <property type="match status" value="1"/>
</dbReference>
<dbReference type="Pfam" id="PF00250">
    <property type="entry name" value="Forkhead"/>
    <property type="match status" value="1"/>
</dbReference>
<dbReference type="InterPro" id="IPR001766">
    <property type="entry name" value="Fork_head_dom"/>
</dbReference>
<comment type="caution">
    <text evidence="4">The sequence shown here is derived from an EMBL/GenBank/DDBJ whole genome shotgun (WGS) entry which is preliminary data.</text>
</comment>
<sequence length="303" mass="34117">MDENKDSRLRIHPSAKLNNITVLSPPTDFDPHRGCMDTRIIFQANAEPFVVGISESASGHLCHTYHPSSGIISYGKTSASTTTRQNSYNSGGGGVAWSSYTNAHHTASFWRGGSSSGGGAGGDDRNPWRDKTMAECLADIILASEEQRLKLNEIYRRYHELLQVSDYDKKSKKNSIRHTLSSLRCFQRQEDTSGHGGFWSYDPSLRKPTRSRKLKRQEQQPAVYSPFISLQYIFPRGFTPPPPPFTLRQPFSQLIPPLIRDSTSENLSPHLQTETPPFPDRDPGSEERSAYALQGYFRHGQYH</sequence>
<keyword evidence="1" id="KW-0238">DNA-binding</keyword>
<dbReference type="EMBL" id="JAPFCC010000001">
    <property type="protein sequence ID" value="MCW7553409.1"/>
    <property type="molecule type" value="Genomic_DNA"/>
</dbReference>
<dbReference type="InterPro" id="IPR036388">
    <property type="entry name" value="WH-like_DNA-bd_sf"/>
</dbReference>
<evidence type="ECO:0000313" key="5">
    <source>
        <dbReference type="Proteomes" id="UP001209854"/>
    </source>
</evidence>
<dbReference type="InterPro" id="IPR036390">
    <property type="entry name" value="WH_DNA-bd_sf"/>
</dbReference>
<accession>A0ABT3MWQ4</accession>
<proteinExistence type="predicted"/>
<protein>
    <recommendedName>
        <fullName evidence="3">Fork-head domain-containing protein</fullName>
    </recommendedName>
</protein>
<reference evidence="4 5" key="1">
    <citation type="submission" date="2022-10" db="EMBL/GenBank/DDBJ databases">
        <title>High-quality genome sequences of two octocoral-associated bacteria, Endozoicomonas euniceicola EF212 and Endozoicomonas gorgoniicola PS125.</title>
        <authorList>
            <person name="Chiou Y.-J."/>
            <person name="Chen Y.-H."/>
        </authorList>
    </citation>
    <scope>NUCLEOTIDE SEQUENCE [LARGE SCALE GENOMIC DNA]</scope>
    <source>
        <strain evidence="4 5">PS125</strain>
    </source>
</reference>
<name>A0ABT3MWQ4_9GAMM</name>
<feature type="region of interest" description="Disordered" evidence="2">
    <location>
        <begin position="262"/>
        <end position="287"/>
    </location>
</feature>
<keyword evidence="5" id="KW-1185">Reference proteome</keyword>
<feature type="compositionally biased region" description="Polar residues" evidence="2">
    <location>
        <begin position="264"/>
        <end position="275"/>
    </location>
</feature>
<evidence type="ECO:0000256" key="2">
    <source>
        <dbReference type="SAM" id="MobiDB-lite"/>
    </source>
</evidence>
<dbReference type="PROSITE" id="PS50039">
    <property type="entry name" value="FORK_HEAD_3"/>
    <property type="match status" value="1"/>
</dbReference>
<evidence type="ECO:0000256" key="1">
    <source>
        <dbReference type="ARBA" id="ARBA00023125"/>
    </source>
</evidence>
<evidence type="ECO:0000259" key="3">
    <source>
        <dbReference type="PROSITE" id="PS50039"/>
    </source>
</evidence>
<organism evidence="4 5">
    <name type="scientific">Endozoicomonas gorgoniicola</name>
    <dbReference type="NCBI Taxonomy" id="1234144"/>
    <lineage>
        <taxon>Bacteria</taxon>
        <taxon>Pseudomonadati</taxon>
        <taxon>Pseudomonadota</taxon>
        <taxon>Gammaproteobacteria</taxon>
        <taxon>Oceanospirillales</taxon>
        <taxon>Endozoicomonadaceae</taxon>
        <taxon>Endozoicomonas</taxon>
    </lineage>
</organism>
<evidence type="ECO:0000313" key="4">
    <source>
        <dbReference type="EMBL" id="MCW7553409.1"/>
    </source>
</evidence>
<feature type="domain" description="Fork-head" evidence="3">
    <location>
        <begin position="141"/>
        <end position="216"/>
    </location>
</feature>
<dbReference type="RefSeq" id="WP_262568239.1">
    <property type="nucleotide sequence ID" value="NZ_JAPFCC010000001.1"/>
</dbReference>
<dbReference type="Proteomes" id="UP001209854">
    <property type="component" value="Unassembled WGS sequence"/>
</dbReference>
<dbReference type="SUPFAM" id="SSF46785">
    <property type="entry name" value="Winged helix' DNA-binding domain"/>
    <property type="match status" value="1"/>
</dbReference>
<gene>
    <name evidence="4" type="ORF">NX722_12345</name>
</gene>